<comment type="caution">
    <text evidence="1">The sequence shown here is derived from an EMBL/GenBank/DDBJ whole genome shotgun (WGS) entry which is preliminary data.</text>
</comment>
<dbReference type="EMBL" id="MU853650">
    <property type="protein sequence ID" value="KAK4139761.1"/>
    <property type="molecule type" value="Genomic_DNA"/>
</dbReference>
<accession>A0AAN6ZJJ9</accession>
<dbReference type="Proteomes" id="UP001302676">
    <property type="component" value="Unassembled WGS sequence"/>
</dbReference>
<evidence type="ECO:0000313" key="1">
    <source>
        <dbReference type="EMBL" id="KAK4139761.1"/>
    </source>
</evidence>
<sequence>MPPTKTLRVEPVIYRDPGFRITTSCTEPGFIAKSGPRNNHTVKDFEALDQTQPHIHWKAHNPSFLIEPQDVVGIRQRMRPIVVTLDGVCNEDADPGSRAVYDRPFHAAIEIWYDGRQKQLMQPTRVVRQMPHWTRASRADDGTERVLFLFDEVWVDKPGKFTFRVNIYLPTSDLDKKPWCRTLFSPRVTVTKDKVRMEKGPTEATEFEKLVCEKLAISHEAPEVVPFLAFWDEILDACDNSEVLLS</sequence>
<name>A0AAN6ZJJ9_9PEZI</name>
<keyword evidence="2" id="KW-1185">Reference proteome</keyword>
<evidence type="ECO:0000313" key="2">
    <source>
        <dbReference type="Proteomes" id="UP001302676"/>
    </source>
</evidence>
<proteinExistence type="predicted"/>
<reference evidence="1" key="2">
    <citation type="submission" date="2023-05" db="EMBL/GenBank/DDBJ databases">
        <authorList>
            <consortium name="Lawrence Berkeley National Laboratory"/>
            <person name="Steindorff A."/>
            <person name="Hensen N."/>
            <person name="Bonometti L."/>
            <person name="Westerberg I."/>
            <person name="Brannstrom I.O."/>
            <person name="Guillou S."/>
            <person name="Cros-Aarteil S."/>
            <person name="Calhoun S."/>
            <person name="Haridas S."/>
            <person name="Kuo A."/>
            <person name="Mondo S."/>
            <person name="Pangilinan J."/>
            <person name="Riley R."/>
            <person name="Labutti K."/>
            <person name="Andreopoulos B."/>
            <person name="Lipzen A."/>
            <person name="Chen C."/>
            <person name="Yanf M."/>
            <person name="Daum C."/>
            <person name="Ng V."/>
            <person name="Clum A."/>
            <person name="Ohm R."/>
            <person name="Martin F."/>
            <person name="Silar P."/>
            <person name="Natvig D."/>
            <person name="Lalanne C."/>
            <person name="Gautier V."/>
            <person name="Ament-Velasquez S.L."/>
            <person name="Kruys A."/>
            <person name="Hutchinson M.I."/>
            <person name="Powell A.J."/>
            <person name="Barry K."/>
            <person name="Miller A.N."/>
            <person name="Grigoriev I.V."/>
            <person name="Debuchy R."/>
            <person name="Gladieux P."/>
            <person name="Thoren M.H."/>
            <person name="Johannesson H."/>
        </authorList>
    </citation>
    <scope>NUCLEOTIDE SEQUENCE</scope>
    <source>
        <strain evidence="1">CBS 141.50</strain>
    </source>
</reference>
<reference evidence="1" key="1">
    <citation type="journal article" date="2023" name="Mol. Phylogenet. Evol.">
        <title>Genome-scale phylogeny and comparative genomics of the fungal order Sordariales.</title>
        <authorList>
            <person name="Hensen N."/>
            <person name="Bonometti L."/>
            <person name="Westerberg I."/>
            <person name="Brannstrom I.O."/>
            <person name="Guillou S."/>
            <person name="Cros-Aarteil S."/>
            <person name="Calhoun S."/>
            <person name="Haridas S."/>
            <person name="Kuo A."/>
            <person name="Mondo S."/>
            <person name="Pangilinan J."/>
            <person name="Riley R."/>
            <person name="LaButti K."/>
            <person name="Andreopoulos B."/>
            <person name="Lipzen A."/>
            <person name="Chen C."/>
            <person name="Yan M."/>
            <person name="Daum C."/>
            <person name="Ng V."/>
            <person name="Clum A."/>
            <person name="Steindorff A."/>
            <person name="Ohm R.A."/>
            <person name="Martin F."/>
            <person name="Silar P."/>
            <person name="Natvig D.O."/>
            <person name="Lalanne C."/>
            <person name="Gautier V."/>
            <person name="Ament-Velasquez S.L."/>
            <person name="Kruys A."/>
            <person name="Hutchinson M.I."/>
            <person name="Powell A.J."/>
            <person name="Barry K."/>
            <person name="Miller A.N."/>
            <person name="Grigoriev I.V."/>
            <person name="Debuchy R."/>
            <person name="Gladieux P."/>
            <person name="Hiltunen Thoren M."/>
            <person name="Johannesson H."/>
        </authorList>
    </citation>
    <scope>NUCLEOTIDE SEQUENCE</scope>
    <source>
        <strain evidence="1">CBS 141.50</strain>
    </source>
</reference>
<dbReference type="RefSeq" id="XP_062633132.1">
    <property type="nucleotide sequence ID" value="XM_062782195.1"/>
</dbReference>
<dbReference type="AlphaFoldDB" id="A0AAN6ZJJ9"/>
<dbReference type="GeneID" id="87818808"/>
<protein>
    <submittedName>
        <fullName evidence="1">Uncharacterized protein</fullName>
    </submittedName>
</protein>
<gene>
    <name evidence="1" type="ORF">C8A04DRAFT_32725</name>
</gene>
<organism evidence="1 2">
    <name type="scientific">Dichotomopilus funicola</name>
    <dbReference type="NCBI Taxonomy" id="1934379"/>
    <lineage>
        <taxon>Eukaryota</taxon>
        <taxon>Fungi</taxon>
        <taxon>Dikarya</taxon>
        <taxon>Ascomycota</taxon>
        <taxon>Pezizomycotina</taxon>
        <taxon>Sordariomycetes</taxon>
        <taxon>Sordariomycetidae</taxon>
        <taxon>Sordariales</taxon>
        <taxon>Chaetomiaceae</taxon>
        <taxon>Dichotomopilus</taxon>
    </lineage>
</organism>